<reference evidence="11" key="3">
    <citation type="journal article" date="2019" name="Microbiol. Resour. Announc.">
        <title>Draft Genome Sequences of Type Strains of Gordonibacter faecihominis, Paraeggerthella hongkongensis, Parvibacter caecicola,Slackia equolifaciens, Slackia faecicanis, and Slackia isoflavoniconvertens.</title>
        <authorList>
            <person name="Danylec N."/>
            <person name="Stoll D.A."/>
            <person name="Dotsch A."/>
            <person name="Huch M."/>
        </authorList>
    </citation>
    <scope>NUCLEOTIDE SEQUENCE</scope>
    <source>
        <strain evidence="11">DSM 16107</strain>
    </source>
</reference>
<keyword evidence="12" id="KW-1185">Reference proteome</keyword>
<keyword evidence="8" id="KW-0812">Transmembrane</keyword>
<keyword evidence="5" id="KW-0808">Transferase</keyword>
<evidence type="ECO:0000256" key="5">
    <source>
        <dbReference type="ARBA" id="ARBA00022679"/>
    </source>
</evidence>
<dbReference type="Gene3D" id="3.30.565.10">
    <property type="entry name" value="Histidine kinase-like ATPase, C-terminal domain"/>
    <property type="match status" value="1"/>
</dbReference>
<evidence type="ECO:0000256" key="4">
    <source>
        <dbReference type="ARBA" id="ARBA00022553"/>
    </source>
</evidence>
<dbReference type="Proteomes" id="UP000270112">
    <property type="component" value="Unassembled WGS sequence"/>
</dbReference>
<dbReference type="CDD" id="cd00082">
    <property type="entry name" value="HisKA"/>
    <property type="match status" value="1"/>
</dbReference>
<reference evidence="13" key="2">
    <citation type="submission" date="2018-05" db="EMBL/GenBank/DDBJ databases">
        <title>Genome Sequencing of selected type strains of the family Eggerthellaceae.</title>
        <authorList>
            <person name="Danylec N."/>
            <person name="Stoll D.A."/>
            <person name="Doetsch A."/>
            <person name="Huch M."/>
        </authorList>
    </citation>
    <scope>NUCLEOTIDE SEQUENCE [LARGE SCALE GENOMIC DNA]</scope>
    <source>
        <strain evidence="13">DSM 16107</strain>
    </source>
</reference>
<dbReference type="InterPro" id="IPR036097">
    <property type="entry name" value="HisK_dim/P_sf"/>
</dbReference>
<keyword evidence="7" id="KW-0902">Two-component regulatory system</keyword>
<dbReference type="EMBL" id="QICC01000067">
    <property type="protein sequence ID" value="RNM40709.1"/>
    <property type="molecule type" value="Genomic_DNA"/>
</dbReference>
<reference evidence="10 12" key="1">
    <citation type="journal article" date="2018" name="Elife">
        <title>Discovery and characterization of a prevalent human gut bacterial enzyme sufficient for the inactivation of a family of plant toxins.</title>
        <authorList>
            <person name="Koppel N."/>
            <person name="Bisanz J.E."/>
            <person name="Pandelia M.E."/>
            <person name="Turnbaugh P.J."/>
            <person name="Balskus E.P."/>
        </authorList>
    </citation>
    <scope>NUCLEOTIDE SEQUENCE [LARGE SCALE GENOMIC DNA]</scope>
    <source>
        <strain evidence="10 12">DSM 16107</strain>
    </source>
</reference>
<keyword evidence="4" id="KW-0597">Phosphoprotein</keyword>
<keyword evidence="8" id="KW-0472">Membrane</keyword>
<evidence type="ECO:0000313" key="13">
    <source>
        <dbReference type="Proteomes" id="UP000270112"/>
    </source>
</evidence>
<evidence type="ECO:0000256" key="3">
    <source>
        <dbReference type="ARBA" id="ARBA00012438"/>
    </source>
</evidence>
<dbReference type="InterPro" id="IPR036890">
    <property type="entry name" value="HATPase_C_sf"/>
</dbReference>
<dbReference type="PANTHER" id="PTHR43711">
    <property type="entry name" value="TWO-COMPONENT HISTIDINE KINASE"/>
    <property type="match status" value="1"/>
</dbReference>
<dbReference type="InterPro" id="IPR005467">
    <property type="entry name" value="His_kinase_dom"/>
</dbReference>
<dbReference type="SUPFAM" id="SSF55874">
    <property type="entry name" value="ATPase domain of HSP90 chaperone/DNA topoisomerase II/histidine kinase"/>
    <property type="match status" value="1"/>
</dbReference>
<dbReference type="InterPro" id="IPR003594">
    <property type="entry name" value="HATPase_dom"/>
</dbReference>
<comment type="caution">
    <text evidence="11">The sequence shown here is derived from an EMBL/GenBank/DDBJ whole genome shotgun (WGS) entry which is preliminary data.</text>
</comment>
<dbReference type="GO" id="GO:0005886">
    <property type="term" value="C:plasma membrane"/>
    <property type="evidence" value="ECO:0007669"/>
    <property type="project" value="UniProtKB-SubCell"/>
</dbReference>
<comment type="catalytic activity">
    <reaction evidence="1">
        <text>ATP + protein L-histidine = ADP + protein N-phospho-L-histidine.</text>
        <dbReference type="EC" id="2.7.13.3"/>
    </reaction>
</comment>
<name>A0A3N0IUM9_9ACTN</name>
<dbReference type="SUPFAM" id="SSF47384">
    <property type="entry name" value="Homodimeric domain of signal transducing histidine kinase"/>
    <property type="match status" value="1"/>
</dbReference>
<dbReference type="InterPro" id="IPR021796">
    <property type="entry name" value="Tll0287-like_dom"/>
</dbReference>
<dbReference type="PROSITE" id="PS50109">
    <property type="entry name" value="HIS_KIN"/>
    <property type="match status" value="1"/>
</dbReference>
<proteinExistence type="predicted"/>
<evidence type="ECO:0000256" key="8">
    <source>
        <dbReference type="SAM" id="Phobius"/>
    </source>
</evidence>
<evidence type="ECO:0000259" key="9">
    <source>
        <dbReference type="PROSITE" id="PS50109"/>
    </source>
</evidence>
<dbReference type="InterPro" id="IPR004358">
    <property type="entry name" value="Sig_transdc_His_kin-like_C"/>
</dbReference>
<evidence type="ECO:0000313" key="10">
    <source>
        <dbReference type="EMBL" id="RDB71901.1"/>
    </source>
</evidence>
<dbReference type="Pfam" id="PF11845">
    <property type="entry name" value="Tll0287-like"/>
    <property type="match status" value="1"/>
</dbReference>
<dbReference type="InterPro" id="IPR050736">
    <property type="entry name" value="Sensor_HK_Regulatory"/>
</dbReference>
<dbReference type="EMBL" id="PPTT01000001">
    <property type="protein sequence ID" value="RDB71901.1"/>
    <property type="molecule type" value="Genomic_DNA"/>
</dbReference>
<feature type="transmembrane region" description="Helical" evidence="8">
    <location>
        <begin position="211"/>
        <end position="233"/>
    </location>
</feature>
<dbReference type="EC" id="2.7.13.3" evidence="3"/>
<sequence length="491" mass="52924">MGRTRGYSMRGLSMRVACLAVAVVAVAAGLYLAWSQSSQEDAVRSKVLAEARTLNVEMQAVWDYVDDAQTLINVNDDGSYSFKGVYCSVAGKAIAKRFTRDSEGYVIRYVREDPRSSTDEPDDFEAEALERFESGEATEHYETAIVDGEPSFRYSSALVIKRNCLQCHGEPAGEQDVTGFLKEGMAQGDVAGAVSMIIPLSVYETEARSELMGSLAFFFCLAAAIVIVVAFALRRWVAVPLERANVQLQNENEEKSNFLAIMSHELRTPLSSIIAFTDIWERSADTKDPDEAKLVREIKENSVVLLGMVNNTIDVARLEAGRFEVQTEDVDLVDVLNAVFAVAEPLAIKQGIELAKAVDPDIPVMRSDWEALRKIILNLVSNALKFTEPGGSVSVSARLIDGGSAVAIDVADTGIGIAPQDFESVFDKFSQATTQGAASSGGSGLGLFLVRSLAEKLGGSVRIASVVGEGSVFSVVVPVVSVETSETDELS</sequence>
<evidence type="ECO:0000256" key="2">
    <source>
        <dbReference type="ARBA" id="ARBA00004236"/>
    </source>
</evidence>
<keyword evidence="6" id="KW-0418">Kinase</keyword>
<dbReference type="SMART" id="SM00388">
    <property type="entry name" value="HisKA"/>
    <property type="match status" value="1"/>
</dbReference>
<dbReference type="SMART" id="SM00387">
    <property type="entry name" value="HATPase_c"/>
    <property type="match status" value="1"/>
</dbReference>
<comment type="subcellular location">
    <subcellularLocation>
        <location evidence="2">Cell membrane</location>
    </subcellularLocation>
</comment>
<keyword evidence="8" id="KW-1133">Transmembrane helix</keyword>
<protein>
    <recommendedName>
        <fullName evidence="3">histidine kinase</fullName>
        <ecNumber evidence="3">2.7.13.3</ecNumber>
    </recommendedName>
</protein>
<dbReference type="Pfam" id="PF02518">
    <property type="entry name" value="HATPase_c"/>
    <property type="match status" value="1"/>
</dbReference>
<dbReference type="PANTHER" id="PTHR43711:SF26">
    <property type="entry name" value="SENSOR HISTIDINE KINASE RCSC"/>
    <property type="match status" value="1"/>
</dbReference>
<evidence type="ECO:0000256" key="7">
    <source>
        <dbReference type="ARBA" id="ARBA00023012"/>
    </source>
</evidence>
<dbReference type="Gene3D" id="1.10.287.130">
    <property type="match status" value="1"/>
</dbReference>
<evidence type="ECO:0000256" key="6">
    <source>
        <dbReference type="ARBA" id="ARBA00022777"/>
    </source>
</evidence>
<dbReference type="Proteomes" id="UP000253817">
    <property type="component" value="Unassembled WGS sequence"/>
</dbReference>
<dbReference type="Pfam" id="PF00512">
    <property type="entry name" value="HisKA"/>
    <property type="match status" value="1"/>
</dbReference>
<evidence type="ECO:0000256" key="1">
    <source>
        <dbReference type="ARBA" id="ARBA00000085"/>
    </source>
</evidence>
<organism evidence="11 13">
    <name type="scientific">Eggerthella sinensis</name>
    <dbReference type="NCBI Taxonomy" id="242230"/>
    <lineage>
        <taxon>Bacteria</taxon>
        <taxon>Bacillati</taxon>
        <taxon>Actinomycetota</taxon>
        <taxon>Coriobacteriia</taxon>
        <taxon>Eggerthellales</taxon>
        <taxon>Eggerthellaceae</taxon>
        <taxon>Eggerthella</taxon>
    </lineage>
</organism>
<dbReference type="GO" id="GO:0000155">
    <property type="term" value="F:phosphorelay sensor kinase activity"/>
    <property type="evidence" value="ECO:0007669"/>
    <property type="project" value="InterPro"/>
</dbReference>
<evidence type="ECO:0000313" key="12">
    <source>
        <dbReference type="Proteomes" id="UP000253817"/>
    </source>
</evidence>
<evidence type="ECO:0000313" key="11">
    <source>
        <dbReference type="EMBL" id="RNM40709.1"/>
    </source>
</evidence>
<accession>A0A3N0IUM9</accession>
<feature type="domain" description="Histidine kinase" evidence="9">
    <location>
        <begin position="261"/>
        <end position="481"/>
    </location>
</feature>
<dbReference type="PRINTS" id="PR00344">
    <property type="entry name" value="BCTRLSENSOR"/>
</dbReference>
<gene>
    <name evidence="10" type="ORF">C1876_00950</name>
    <name evidence="11" type="ORF">DMP09_13110</name>
</gene>
<dbReference type="AlphaFoldDB" id="A0A3N0IUM9"/>
<dbReference type="InterPro" id="IPR003661">
    <property type="entry name" value="HisK_dim/P_dom"/>
</dbReference>